<keyword evidence="2" id="KW-1003">Cell membrane</keyword>
<accession>A0A1M7BZ94</accession>
<gene>
    <name evidence="8" type="ORF">SAMN05444171_4662</name>
</gene>
<dbReference type="EMBL" id="FNTI01000001">
    <property type="protein sequence ID" value="SED63650.1"/>
    <property type="molecule type" value="Genomic_DNA"/>
</dbReference>
<organism evidence="8 9">
    <name type="scientific">Bradyrhizobium lablabi</name>
    <dbReference type="NCBI Taxonomy" id="722472"/>
    <lineage>
        <taxon>Bacteria</taxon>
        <taxon>Pseudomonadati</taxon>
        <taxon>Pseudomonadota</taxon>
        <taxon>Alphaproteobacteria</taxon>
        <taxon>Hyphomicrobiales</taxon>
        <taxon>Nitrobacteraceae</taxon>
        <taxon>Bradyrhizobium</taxon>
    </lineage>
</organism>
<name>A0A1M7BZ94_9BRAD</name>
<keyword evidence="4" id="KW-0378">Hydrolase</keyword>
<protein>
    <submittedName>
        <fullName evidence="8">Undecaprenyl-diphosphatase</fullName>
    </submittedName>
</protein>
<dbReference type="SMART" id="SM00014">
    <property type="entry name" value="acidPPc"/>
    <property type="match status" value="1"/>
</dbReference>
<dbReference type="InterPro" id="IPR000326">
    <property type="entry name" value="PAP2/HPO"/>
</dbReference>
<evidence type="ECO:0000256" key="4">
    <source>
        <dbReference type="ARBA" id="ARBA00022801"/>
    </source>
</evidence>
<dbReference type="PANTHER" id="PTHR14969:SF62">
    <property type="entry name" value="DECAPRENYLPHOSPHORYL-5-PHOSPHORIBOSE PHOSPHATASE RV3807C-RELATED"/>
    <property type="match status" value="1"/>
</dbReference>
<dbReference type="PANTHER" id="PTHR14969">
    <property type="entry name" value="SPHINGOSINE-1-PHOSPHATE PHOSPHOHYDROLASE"/>
    <property type="match status" value="1"/>
</dbReference>
<evidence type="ECO:0000313" key="8">
    <source>
        <dbReference type="EMBL" id="SED63650.1"/>
    </source>
</evidence>
<dbReference type="GO" id="GO:0016787">
    <property type="term" value="F:hydrolase activity"/>
    <property type="evidence" value="ECO:0007669"/>
    <property type="project" value="UniProtKB-KW"/>
</dbReference>
<evidence type="ECO:0000313" key="9">
    <source>
        <dbReference type="Proteomes" id="UP000183208"/>
    </source>
</evidence>
<dbReference type="Proteomes" id="UP000183208">
    <property type="component" value="Unassembled WGS sequence"/>
</dbReference>
<evidence type="ECO:0000259" key="7">
    <source>
        <dbReference type="SMART" id="SM00014"/>
    </source>
</evidence>
<feature type="domain" description="Phosphatidic acid phosphatase type 2/haloperoxidase" evidence="7">
    <location>
        <begin position="62"/>
        <end position="174"/>
    </location>
</feature>
<evidence type="ECO:0000256" key="3">
    <source>
        <dbReference type="ARBA" id="ARBA00022692"/>
    </source>
</evidence>
<keyword evidence="5" id="KW-1133">Transmembrane helix</keyword>
<dbReference type="CDD" id="cd01610">
    <property type="entry name" value="PAP2_like"/>
    <property type="match status" value="1"/>
</dbReference>
<dbReference type="OrthoDB" id="9780507at2"/>
<evidence type="ECO:0000256" key="1">
    <source>
        <dbReference type="ARBA" id="ARBA00004651"/>
    </source>
</evidence>
<dbReference type="AlphaFoldDB" id="A0A1M7BZ94"/>
<keyword evidence="6" id="KW-0472">Membrane</keyword>
<dbReference type="InterPro" id="IPR036938">
    <property type="entry name" value="PAP2/HPO_sf"/>
</dbReference>
<evidence type="ECO:0000256" key="6">
    <source>
        <dbReference type="ARBA" id="ARBA00023136"/>
    </source>
</evidence>
<dbReference type="Pfam" id="PF01569">
    <property type="entry name" value="PAP2"/>
    <property type="match status" value="1"/>
</dbReference>
<reference evidence="8 9" key="1">
    <citation type="submission" date="2016-10" db="EMBL/GenBank/DDBJ databases">
        <authorList>
            <person name="de Groot N.N."/>
        </authorList>
    </citation>
    <scope>NUCLEOTIDE SEQUENCE [LARGE SCALE GENOMIC DNA]</scope>
    <source>
        <strain evidence="8 9">GAS522</strain>
    </source>
</reference>
<dbReference type="GO" id="GO:0005886">
    <property type="term" value="C:plasma membrane"/>
    <property type="evidence" value="ECO:0007669"/>
    <property type="project" value="UniProtKB-SubCell"/>
</dbReference>
<proteinExistence type="predicted"/>
<dbReference type="SUPFAM" id="SSF48317">
    <property type="entry name" value="Acid phosphatase/Vanadium-dependent haloperoxidase"/>
    <property type="match status" value="1"/>
</dbReference>
<sequence>MPVTIRPTSADVKIARAVARHTDWRIERASGLLTWGADEHILCGAAALWWIYARGQPRQQRAADHVLLTTVAATILPHLLKDIFNQRRPDRLTVLGHLHGIPISGKPLDAFPSGHAIHVGAIASAASELPRRQRLAVWGLGGGLLLTRIVLLAHWTSDVACGLAIGVLLERSLRRFTGFAKR</sequence>
<evidence type="ECO:0000256" key="2">
    <source>
        <dbReference type="ARBA" id="ARBA00022475"/>
    </source>
</evidence>
<evidence type="ECO:0000256" key="5">
    <source>
        <dbReference type="ARBA" id="ARBA00022989"/>
    </source>
</evidence>
<dbReference type="Gene3D" id="1.20.144.10">
    <property type="entry name" value="Phosphatidic acid phosphatase type 2/haloperoxidase"/>
    <property type="match status" value="1"/>
</dbReference>
<comment type="subcellular location">
    <subcellularLocation>
        <location evidence="1">Cell membrane</location>
        <topology evidence="1">Multi-pass membrane protein</topology>
    </subcellularLocation>
</comment>
<dbReference type="RefSeq" id="WP_074823934.1">
    <property type="nucleotide sequence ID" value="NZ_FNTI01000001.1"/>
</dbReference>
<keyword evidence="3" id="KW-0812">Transmembrane</keyword>